<dbReference type="Pfam" id="PF00550">
    <property type="entry name" value="PP-binding"/>
    <property type="match status" value="4"/>
</dbReference>
<protein>
    <submittedName>
        <fullName evidence="6">Amino acid adenylation domain-containing protein</fullName>
    </submittedName>
</protein>
<evidence type="ECO:0000256" key="1">
    <source>
        <dbReference type="ARBA" id="ARBA00001957"/>
    </source>
</evidence>
<name>A0ABU8BZ40_9RHOB</name>
<dbReference type="InterPro" id="IPR029058">
    <property type="entry name" value="AB_hydrolase_fold"/>
</dbReference>
<dbReference type="CDD" id="cd19531">
    <property type="entry name" value="LCL_NRPS-like"/>
    <property type="match status" value="3"/>
</dbReference>
<dbReference type="EMBL" id="JBALHR010000015">
    <property type="protein sequence ID" value="MEH7829979.1"/>
    <property type="molecule type" value="Genomic_DNA"/>
</dbReference>
<dbReference type="Pfam" id="PF00668">
    <property type="entry name" value="Condensation"/>
    <property type="match status" value="4"/>
</dbReference>
<dbReference type="Pfam" id="PF08242">
    <property type="entry name" value="Methyltransf_12"/>
    <property type="match status" value="1"/>
</dbReference>
<dbReference type="CDD" id="cd17643">
    <property type="entry name" value="A_NRPS_Cytc1-like"/>
    <property type="match status" value="1"/>
</dbReference>
<dbReference type="Gene3D" id="3.40.50.12780">
    <property type="entry name" value="N-terminal domain of ligase-like"/>
    <property type="match status" value="1"/>
</dbReference>
<dbReference type="InterPro" id="IPR025110">
    <property type="entry name" value="AMP-bd_C"/>
</dbReference>
<dbReference type="InterPro" id="IPR029063">
    <property type="entry name" value="SAM-dependent_MTases_sf"/>
</dbReference>
<dbReference type="Gene3D" id="3.40.50.980">
    <property type="match status" value="6"/>
</dbReference>
<evidence type="ECO:0000313" key="6">
    <source>
        <dbReference type="EMBL" id="MEH7829979.1"/>
    </source>
</evidence>
<dbReference type="CDD" id="cd17646">
    <property type="entry name" value="A_NRPS_AB3403-like"/>
    <property type="match status" value="1"/>
</dbReference>
<feature type="domain" description="Carrier" evidence="5">
    <location>
        <begin position="4539"/>
        <end position="4614"/>
    </location>
</feature>
<accession>A0ABU8BZ40</accession>
<dbReference type="Gene3D" id="2.30.38.10">
    <property type="entry name" value="Luciferase, Domain 3"/>
    <property type="match status" value="3"/>
</dbReference>
<dbReference type="SUPFAM" id="SSF52777">
    <property type="entry name" value="CoA-dependent acyltransferases"/>
    <property type="match status" value="8"/>
</dbReference>
<organism evidence="6 7">
    <name type="scientific">Gemmobacter denitrificans</name>
    <dbReference type="NCBI Taxonomy" id="3123040"/>
    <lineage>
        <taxon>Bacteria</taxon>
        <taxon>Pseudomonadati</taxon>
        <taxon>Pseudomonadota</taxon>
        <taxon>Alphaproteobacteria</taxon>
        <taxon>Rhodobacterales</taxon>
        <taxon>Paracoccaceae</taxon>
        <taxon>Gemmobacter</taxon>
    </lineage>
</organism>
<dbReference type="Gene3D" id="1.10.1200.10">
    <property type="entry name" value="ACP-like"/>
    <property type="match status" value="3"/>
</dbReference>
<dbReference type="Gene3D" id="3.40.50.150">
    <property type="entry name" value="Vaccinia Virus protein VP39"/>
    <property type="match status" value="1"/>
</dbReference>
<proteinExistence type="predicted"/>
<dbReference type="SMART" id="SM01294">
    <property type="entry name" value="PKS_PP_betabranch"/>
    <property type="match status" value="1"/>
</dbReference>
<dbReference type="PROSITE" id="PS00455">
    <property type="entry name" value="AMP_BINDING"/>
    <property type="match status" value="4"/>
</dbReference>
<dbReference type="InterPro" id="IPR042099">
    <property type="entry name" value="ANL_N_sf"/>
</dbReference>
<dbReference type="SUPFAM" id="SSF47336">
    <property type="entry name" value="ACP-like"/>
    <property type="match status" value="4"/>
</dbReference>
<dbReference type="InterPro" id="IPR020806">
    <property type="entry name" value="PKS_PP-bd"/>
</dbReference>
<reference evidence="6" key="1">
    <citation type="submission" date="2024-02" db="EMBL/GenBank/DDBJ databases">
        <title>Genome sequences of strain Gemmobacter sp. JM10B15.</title>
        <authorList>
            <person name="Zhang M."/>
        </authorList>
    </citation>
    <scope>NUCLEOTIDE SEQUENCE</scope>
    <source>
        <strain evidence="6">JM10B15</strain>
    </source>
</reference>
<dbReference type="InterPro" id="IPR009081">
    <property type="entry name" value="PP-bd_ACP"/>
</dbReference>
<dbReference type="InterPro" id="IPR000873">
    <property type="entry name" value="AMP-dep_synth/lig_dom"/>
</dbReference>
<dbReference type="SUPFAM" id="SSF53335">
    <property type="entry name" value="S-adenosyl-L-methionine-dependent methyltransferases"/>
    <property type="match status" value="1"/>
</dbReference>
<feature type="domain" description="Carrier" evidence="5">
    <location>
        <begin position="3502"/>
        <end position="3576"/>
    </location>
</feature>
<evidence type="ECO:0000256" key="2">
    <source>
        <dbReference type="ARBA" id="ARBA00022450"/>
    </source>
</evidence>
<dbReference type="Gene3D" id="3.30.300.30">
    <property type="match status" value="5"/>
</dbReference>
<dbReference type="NCBIfam" id="NF003417">
    <property type="entry name" value="PRK04813.1"/>
    <property type="match status" value="5"/>
</dbReference>
<dbReference type="PANTHER" id="PTHR45527">
    <property type="entry name" value="NONRIBOSOMAL PEPTIDE SYNTHETASE"/>
    <property type="match status" value="1"/>
</dbReference>
<dbReference type="InterPro" id="IPR023213">
    <property type="entry name" value="CAT-like_dom_sf"/>
</dbReference>
<evidence type="ECO:0000313" key="7">
    <source>
        <dbReference type="Proteomes" id="UP001431963"/>
    </source>
</evidence>
<dbReference type="Proteomes" id="UP001431963">
    <property type="component" value="Unassembled WGS sequence"/>
</dbReference>
<dbReference type="InterPro" id="IPR006162">
    <property type="entry name" value="Ppantetheine_attach_site"/>
</dbReference>
<dbReference type="InterPro" id="IPR036736">
    <property type="entry name" value="ACP-like_sf"/>
</dbReference>
<dbReference type="CDD" id="cd05930">
    <property type="entry name" value="A_NRPS"/>
    <property type="match status" value="2"/>
</dbReference>
<evidence type="ECO:0000256" key="4">
    <source>
        <dbReference type="ARBA" id="ARBA00022737"/>
    </source>
</evidence>
<dbReference type="Gene3D" id="3.30.559.30">
    <property type="entry name" value="Nonribosomal peptide synthetase, condensation domain"/>
    <property type="match status" value="4"/>
</dbReference>
<dbReference type="RefSeq" id="WP_335425006.1">
    <property type="nucleotide sequence ID" value="NZ_JBALHR010000015.1"/>
</dbReference>
<dbReference type="Gene3D" id="3.30.559.10">
    <property type="entry name" value="Chloramphenicol acetyltransferase-like domain"/>
    <property type="match status" value="4"/>
</dbReference>
<dbReference type="InterPro" id="IPR001242">
    <property type="entry name" value="Condensation_dom"/>
</dbReference>
<sequence length="4631" mass="499566">MTAAELFHHLKTLGLDLSVDDGDLILEGPVEQLDEAVITDLRAQKSALISLVEAQHIRPRATLAQDCPMSFQQQRLWFLDQLAPGEAAYNIAAAYRLRGAVETERFQAVLDRVVARHAALRTSFVVLPEGPVQRISAQARVSLELHDLRPLGAARHEAARKIAAEHATRGFDLTDAPLFRAALIRLAADDFVLAINMHHIISDGWSIGVLLRDVVQAYAGLDLAPARLDYGDYAIWQRGPGGAVQAADEAYWQAVLADLPGLSTLPPDHPRPALPDHAGARETLSLDAALVARLRRRAAQQGGTLYMLLLAGFGLVLARHLRQTDLCIGSPVANRTRPGLDEMIGFFVNMLPLRIAPQPDLTLAAYLEQVRDRVLAGFAHQDLPFERLVERLGVERQLSHAPLFQTVLVLQDAGTGPIDLPGLEVEALPPETVAAKFDLTLTLAETGEGGLVGDLTYASALYDPARMGRVAGHFANMLHAIAAADPQTRLADLPMLALPEQVLLQGALSQGQVRPAMRDLAARVATLATEAPEAPAVTCGTDHLTRAELNRNADALALRLQQAGLVPGEIVGIYATASVMRVVAMLAVLRAGGAWLPLDMAYPAQRLAMMAEDARPRLILAEGALPFVPTCPVLDLMAPCPQGTPHTAPPHPEAPAYVIFTSGSTGRPKGVIVPHRGLENLCHWLIGMFTPGPGQRISALARFGFDGSVLECWMALVSGAELVLAPEAVLADPARLLEWWASQRLQIGFLPTPLAELAMQGNEVPEGLTWLLTGGDRLRQTPPAGAGYRLANLYGPTEASSVVTAGAIAAQDSPPPIGTPIDNTGIHLLDSALNRVPIGAIGELYIAGPSLAQAYAGRPDLTAEAFLPDPFGPPGARMYRSGDLARLQSDGRLAYLGRADAQISLRGYRIEPAEVERALQDLTANAPCLVLERGGRLLAYVQTAASLDAGALLERLAQRLPDYMLPAAVLTLRDWPLTANGKLDRAALPVPDHETTEFEPPQGQVETELAKIWQAVLGLDRPVGRHDSFFALGGHSLLATQAMARIRAVFGTDLPLRLMFETRSLASLAREIAAAGPTNVQALPPLLPREAGHGPDLPLSFAQQRLWFLDQLEPGNPFYSIPAALRLKGRLNETALEGTLEALVRRHESLRTTFPMQAGSPVQRIATDMAIPLVRRDLTGLPSDQIEAEATRLSLEEAHRPFDLGRGPLLRVSLLQLGDEDALLLFNMHHIISDGWSMGVLIAEVAALYGAMLRQEPDPLPALTVQYGDFALWQRNWLTGARLKEAEDFWLAQLGGLPPVPVQLPTDRPRPAAQSHRGATHSLDLDAETTVGLRRLAARHGATLFMVLNAAYAALLARHSGQSDIVIGTPIANRRVPALEALVGFFVNTLVLRHQVEISEPFSALLNRVRQTALAAYDHQDLPFEHLVDLLNPTRDLAHAPIFQVAMALQNMPRQALDLPGLTLTTSRAEAVTAKFDLSLTLFETGDHLHCDAEYATDLFDAATIARLCADFVRLLRAIVANPDQPLHLLSPPDAAELDQLAAWNRTAGPIAAPSVIDAFRARAAAHPHAPALIWQDQRMNYGELDRASNRLAHALRAAGVRPGMLVGLGTGRGIAHICGGLAILKAGACFVMLPMDAPAERLAYVLADAGLDHVIGSASGPWPERIKVIDPEGRGFPETPLPPFARVDRAYVVYTSGTTGQPKGSINTQSGLANFCDWWGRMLELAPGRTVSAVSNVAFDGNICEIWPTLTHGATLVIVPEDTLRDPWLLSDLLARHQVDTVYLPMGYLDAIAKSGFDWPASLRHVLAGGDRMKGYLLPRDPGLPLTNVYGPSETQTVSTAFTLGPDHQGPVPIGRPLPNTRVYVLDAMLNPLPLGAVGEICIAGQGVGEGYLGRPGLTADRFRPDPFGPPGSRMYCSGDMGRFLPDGNLDFVGRQDGQLKIRGFRVELAEVERALLDQDCLAEAVVIAESDPKAGQRLLAYVVPRPGMGATHSHWQSTFEQIYAHEDATGESPAEFDITGWTDSYSGAPIPAPEMAEWLEETIARIAALAPGRVLEVGCGTGMILHRIAPMVQSYAATDLSQIVLERLSRSLGPGARHVDLYHCPADDWTRLAGRRFDTVILNSVAQYFPSLDYLEQWLAAAVAHVDSGTIFLGDIRNLTLAEPFALSVIDHGADADATLAGLRGQVARHLAMEPELLVDPAWFFAMAAQDPRITGLRVRPKLGRAVNELTRFRYDVELTIGRPAPERSPETWRPFTDLKDLETQLAQGAARVALRDIPDQRLAPMQALLQALRSLPDSATRSQLHAHAAGLSFGVDLHDLMDLAARHGCQIDFCLGGSGLNAVLWRNGAPPDWTSLYRQAPRPAARHGNLPYQPERNTALVEQLTEALATRLPAYMLPWHITVMARLPLTSNGKVDRRGLPFVERGVEGSGDELLGVAAGVAGIWGEVLGLAPGSLGGEANFFALGGHSLLATQVISRIRAGFGVELPLRALFEHPTLRALAAEVEALMTSGEAVLPAPQALRHPPGTALPLSFAQQRLWFLDQLSPGDPAYSLPIALRLEGALDPAALAAALTWIVARHAVLRSRFVLQAGAPVQVALPPGPVDLPVIDLSALPEPARDTALMQAVQDEAATPFDLTSGAPLRTRLIRLGPDHHVVALNMHHIVSDGWSMGVLLREMAAAYTAFATGTAPDLPDLPLDYADYAVWQRDWLQGPVQARQLAYWQRHLQGLPGLLALPTDHPRPPVQSHRGAALTLQLEAPLVQALQDLGRSANATLHMVLTGVLAVLLSRWSGQDDLAIGTPVAGRRHAALEGLIGFFVNTLVMRCQVDPAADFATLLARLRDEALAGQAHQDLPFEQLVEALAPARDLSHAPLFQVMLALQNAPLGEMGFGGLRLAPMGFETRHAKFDITLSLQEDPTGTEGVRPLIGTLEYAADLFEPATMARFAEQFLHLARAVAGGAAGPVAALPLMDAESRARKVQAWAARPAPEGTRQGATLAALFEATVARSPDRIALRHEGHSISYDALNRRANRLAHRLIAQGAGPDQIIGICTERSPEMIVAILAILKAGAAYLTLDPDHPDDRIRYMITDAKPRAVITTRNLIPRLQNLGIPDHQILIPDAKTTGANTDTNPEQKTNPDTLAYVIYTSGSTGKPKGTMVAQSAVLRLFDTTQPGFAFGPEDVWTLFHSYAFDFSVWEIFGALLHGGALVIVPWLTSRDPEAFHRLLLEEGVTVLNQTPSAFAQLAAHRLAQPEAGKLALKWVIFGGEALNPAGLTPWFEAHGDQMPQLVNMYGITETTVHVTWQRLHHPLQAIGSIGQPIPDLQVRLLDAAMEPLPIGVPGEMFVAGPGLARGYLNRPALTAERFVPDPYGPPGTRLYRSGDLARELADGRLDYQGRADQQVKIRGFRIETGEIEAALTALPLVRAAVVLARDGRLVAWHCSPLSEAELRAALATRLPDYMVPAGFVALEALPLTANGKVDRAALPEPQAAAMPDHVAPRTPREAALSALWSEVLGRDRIGIHDNFFASGGDSMRAVTLSARAREQGISLSLASLFRHQTIAALVQADEGETAALPQPPLSEGDRAQMPEGAEALWPMTRLQLGMAFHAEADSAAAVYHDVFSFRLRLPWDEASFRQALALIVARHPILRTRFDLMRFSRPMQVVQRSAEVPLQITDLSTLPAPVQRALLAEAIAAEKARPIPLDLAPLVRVAVHLLGPEELEITLGLHHAILDGWSVASLQVELLSVWAQLRRGEQVALPPLASDFAASIAAEMQAVAAPAQRAFWADRLAGQSPLVLPPPRQTDAPFAPISITVDHGLQMRLRSLADRLGLPLRSLLLAVHMQMLAQWAATRDVTTGLVSHMRTEAPDAEKVLGLFLNTLPLRMHLVPESWQTMIRRLFASELELMRHRFYPLAQIVEDRGHLPLFDVIFNFIDFHVLSLVAPGESGVQDVTSFEATNFALVVNAIAQGGQLVMNFAADPRRMDADTVRRMADTYLRGLQHLADDPEALANMALLPEDQARLRAWNETSRPDLDPGETLTARIEACVAAHPEAIAIECADETLSFAALNAKANRLAHHLRGLGAGVDRVVGLCTNRSVEMIVAILAILKAGSAWLPLPPDAPAERLAMMIEDAQPVLTLIGPGAEGIDLPGEVLSLAAPISGPDSNPAAQAGAEALAYVLFTSGSTGRPKGVGVAHRAIVNRLLWMAEAYDIGPADTVAQKTPYGFDVSVWELILPLMTGARMVIARPGGHLDPAYMADLIRSRAITVAHFVPPMLDVFLAVTNPADSASLRAVICSGQALTRATQDRFHAALPGCGLHNLYGPTEAAVDVTAFTCRPEDSGQTVPIGRAIANVQMHVLDEALNPLPPGVAGHLFIGGIALARGYVNRPDLTAASFVPDPFGPPGSRLYRTGDLARFLPDGTIDYLGRADDQVKIRGMRVELGEVEAALLANGAAEAVVMARPDPAGEAMLVAWLTGWDGDAIALRARLARRLPDQMIPAHLVALPALPLNANGKVDRRALPDPTPPDTPFLPPRTETERMLARIWADLLQVDQVGRDVSFFALGGHSLNVLRMLARVQRDCGVVISLRTFLAAPDIASLAQAVEGIRDSLTPDLDLSETEMILL</sequence>
<comment type="cofactor">
    <cofactor evidence="1">
        <name>pantetheine 4'-phosphate</name>
        <dbReference type="ChEBI" id="CHEBI:47942"/>
    </cofactor>
</comment>
<feature type="domain" description="Carrier" evidence="5">
    <location>
        <begin position="1000"/>
        <end position="1076"/>
    </location>
</feature>
<dbReference type="Gene3D" id="3.40.50.1820">
    <property type="entry name" value="alpha/beta hydrolase"/>
    <property type="match status" value="1"/>
</dbReference>
<dbReference type="SMART" id="SM00823">
    <property type="entry name" value="PKS_PP"/>
    <property type="match status" value="4"/>
</dbReference>
<gene>
    <name evidence="6" type="ORF">V6590_17650</name>
</gene>
<dbReference type="SUPFAM" id="SSF56801">
    <property type="entry name" value="Acetyl-CoA synthetase-like"/>
    <property type="match status" value="4"/>
</dbReference>
<dbReference type="CDD" id="cd02440">
    <property type="entry name" value="AdoMet_MTases"/>
    <property type="match status" value="1"/>
</dbReference>
<evidence type="ECO:0000259" key="5">
    <source>
        <dbReference type="PROSITE" id="PS50075"/>
    </source>
</evidence>
<feature type="domain" description="Carrier" evidence="5">
    <location>
        <begin position="2435"/>
        <end position="2512"/>
    </location>
</feature>
<keyword evidence="3" id="KW-0597">Phosphoprotein</keyword>
<keyword evidence="7" id="KW-1185">Reference proteome</keyword>
<dbReference type="InterPro" id="IPR013217">
    <property type="entry name" value="Methyltransf_12"/>
</dbReference>
<dbReference type="NCBIfam" id="TIGR01733">
    <property type="entry name" value="AA-adenyl-dom"/>
    <property type="match status" value="4"/>
</dbReference>
<keyword evidence="2" id="KW-0596">Phosphopantetheine</keyword>
<evidence type="ECO:0000256" key="3">
    <source>
        <dbReference type="ARBA" id="ARBA00022553"/>
    </source>
</evidence>
<dbReference type="InterPro" id="IPR020845">
    <property type="entry name" value="AMP-binding_CS"/>
</dbReference>
<dbReference type="PROSITE" id="PS50075">
    <property type="entry name" value="CARRIER"/>
    <property type="match status" value="4"/>
</dbReference>
<dbReference type="InterPro" id="IPR010071">
    <property type="entry name" value="AA_adenyl_dom"/>
</dbReference>
<keyword evidence="4" id="KW-0677">Repeat</keyword>
<comment type="caution">
    <text evidence="6">The sequence shown here is derived from an EMBL/GenBank/DDBJ whole genome shotgun (WGS) entry which is preliminary data.</text>
</comment>
<dbReference type="PROSITE" id="PS00012">
    <property type="entry name" value="PHOSPHOPANTETHEINE"/>
    <property type="match status" value="3"/>
</dbReference>
<dbReference type="InterPro" id="IPR045851">
    <property type="entry name" value="AMP-bd_C_sf"/>
</dbReference>
<dbReference type="Pfam" id="PF13193">
    <property type="entry name" value="AMP-binding_C"/>
    <property type="match status" value="1"/>
</dbReference>
<dbReference type="Pfam" id="PF00501">
    <property type="entry name" value="AMP-binding"/>
    <property type="match status" value="4"/>
</dbReference>
<dbReference type="PANTHER" id="PTHR45527:SF14">
    <property type="entry name" value="PLIPASTATIN SYNTHASE SUBUNIT B"/>
    <property type="match status" value="1"/>
</dbReference>